<name>A0AAN8YT94_9MAGN</name>
<evidence type="ECO:0000256" key="6">
    <source>
        <dbReference type="ARBA" id="ARBA00022679"/>
    </source>
</evidence>
<dbReference type="FunFam" id="3.30.40.10:FF:000230">
    <property type="entry name" value="RBR-type E3 ubiquitin transferase"/>
    <property type="match status" value="1"/>
</dbReference>
<gene>
    <name evidence="17" type="ORF">RJ641_023898</name>
</gene>
<proteinExistence type="inferred from homology"/>
<dbReference type="InterPro" id="IPR002867">
    <property type="entry name" value="IBR_dom"/>
</dbReference>
<evidence type="ECO:0000313" key="17">
    <source>
        <dbReference type="EMBL" id="KAK6911805.1"/>
    </source>
</evidence>
<dbReference type="PROSITE" id="PS00518">
    <property type="entry name" value="ZF_RING_1"/>
    <property type="match status" value="1"/>
</dbReference>
<dbReference type="InterPro" id="IPR001841">
    <property type="entry name" value="Znf_RING"/>
</dbReference>
<sequence length="366" mass="40636">MAGKRKRQSKSRSSSASTKKKKTNTMASEVAEVAVAEETSVSNRVPSSVLVELVEDSYLAALIDEDELFPISDEKYSYYLTFQECLFASIVSSSSTVLSENKDCAIPSSSVMKMEKGESSKTFCIICMDAKPTCEIFGNDCCSHSFCRDCISTYVAAKIQENIIDVKCPEPKCAGVLEPCSCRSIIPKEVLDRWEAALCESLILGPQKFYCPFTDCSALMESGGDADDLTACECPYCHRLFCARCKVPWHCEINCEMFQNLREDERGNDDIKAIQLAKVKDWKRCPKCSFYVEKTSGCMHILCSDYKLCAVVSFAMVVELCGVILIHALLEQQLDSGRYLFCFADGDPNMGNITCHALCISTLKVE</sequence>
<evidence type="ECO:0000256" key="9">
    <source>
        <dbReference type="ARBA" id="ARBA00022771"/>
    </source>
</evidence>
<keyword evidence="14" id="KW-1133">Transmembrane helix</keyword>
<evidence type="ECO:0000256" key="12">
    <source>
        <dbReference type="PROSITE-ProRule" id="PRU00175"/>
    </source>
</evidence>
<comment type="catalytic activity">
    <reaction evidence="1">
        <text>[E2 ubiquitin-conjugating enzyme]-S-ubiquitinyl-L-cysteine + [acceptor protein]-L-lysine = [E2 ubiquitin-conjugating enzyme]-L-cysteine + [acceptor protein]-N(6)-ubiquitinyl-L-lysine.</text>
        <dbReference type="EC" id="2.3.2.31"/>
    </reaction>
</comment>
<evidence type="ECO:0000256" key="3">
    <source>
        <dbReference type="ARBA" id="ARBA00003976"/>
    </source>
</evidence>
<dbReference type="Pfam" id="PF01485">
    <property type="entry name" value="IBR"/>
    <property type="match status" value="1"/>
</dbReference>
<evidence type="ECO:0000256" key="11">
    <source>
        <dbReference type="ARBA" id="ARBA00022833"/>
    </source>
</evidence>
<evidence type="ECO:0000256" key="13">
    <source>
        <dbReference type="SAM" id="MobiDB-lite"/>
    </source>
</evidence>
<keyword evidence="6" id="KW-0808">Transferase</keyword>
<feature type="compositionally biased region" description="Basic residues" evidence="13">
    <location>
        <begin position="1"/>
        <end position="10"/>
    </location>
</feature>
<comment type="function">
    <text evidence="3">Might act as an E3 ubiquitin-protein ligase, or as part of E3 complex, which accepts ubiquitin from specific E2 ubiquitin-conjugating enzymes and then transfers it to substrates.</text>
</comment>
<evidence type="ECO:0000256" key="1">
    <source>
        <dbReference type="ARBA" id="ARBA00001798"/>
    </source>
</evidence>
<dbReference type="PROSITE" id="PS51873">
    <property type="entry name" value="TRIAD"/>
    <property type="match status" value="1"/>
</dbReference>
<dbReference type="SMART" id="SM00647">
    <property type="entry name" value="IBR"/>
    <property type="match status" value="1"/>
</dbReference>
<accession>A0AAN8YT94</accession>
<keyword evidence="14" id="KW-0472">Membrane</keyword>
<keyword evidence="9 12" id="KW-0863">Zinc-finger</keyword>
<comment type="similarity">
    <text evidence="4">Belongs to the RBR family. Ariadne subfamily.</text>
</comment>
<feature type="region of interest" description="Disordered" evidence="13">
    <location>
        <begin position="1"/>
        <end position="27"/>
    </location>
</feature>
<evidence type="ECO:0000256" key="14">
    <source>
        <dbReference type="SAM" id="Phobius"/>
    </source>
</evidence>
<reference evidence="17 18" key="1">
    <citation type="submission" date="2023-12" db="EMBL/GenBank/DDBJ databases">
        <title>A high-quality genome assembly for Dillenia turbinata (Dilleniales).</title>
        <authorList>
            <person name="Chanderbali A."/>
        </authorList>
    </citation>
    <scope>NUCLEOTIDE SEQUENCE [LARGE SCALE GENOMIC DNA]</scope>
    <source>
        <strain evidence="17">LSX21</strain>
        <tissue evidence="17">Leaf</tissue>
    </source>
</reference>
<feature type="transmembrane region" description="Helical" evidence="14">
    <location>
        <begin position="308"/>
        <end position="330"/>
    </location>
</feature>
<keyword evidence="7" id="KW-0479">Metal-binding</keyword>
<evidence type="ECO:0000256" key="7">
    <source>
        <dbReference type="ARBA" id="ARBA00022723"/>
    </source>
</evidence>
<evidence type="ECO:0000256" key="8">
    <source>
        <dbReference type="ARBA" id="ARBA00022737"/>
    </source>
</evidence>
<keyword evidence="10" id="KW-0833">Ubl conjugation pathway</keyword>
<dbReference type="EMBL" id="JBAMMX010000028">
    <property type="protein sequence ID" value="KAK6911805.1"/>
    <property type="molecule type" value="Genomic_DNA"/>
</dbReference>
<keyword evidence="14" id="KW-0812">Transmembrane</keyword>
<dbReference type="PANTHER" id="PTHR11685">
    <property type="entry name" value="RBR FAMILY RING FINGER AND IBR DOMAIN-CONTAINING"/>
    <property type="match status" value="1"/>
</dbReference>
<dbReference type="SUPFAM" id="SSF57850">
    <property type="entry name" value="RING/U-box"/>
    <property type="match status" value="3"/>
</dbReference>
<keyword evidence="8" id="KW-0677">Repeat</keyword>
<evidence type="ECO:0000259" key="16">
    <source>
        <dbReference type="PROSITE" id="PS51873"/>
    </source>
</evidence>
<organism evidence="17 18">
    <name type="scientific">Dillenia turbinata</name>
    <dbReference type="NCBI Taxonomy" id="194707"/>
    <lineage>
        <taxon>Eukaryota</taxon>
        <taxon>Viridiplantae</taxon>
        <taxon>Streptophyta</taxon>
        <taxon>Embryophyta</taxon>
        <taxon>Tracheophyta</taxon>
        <taxon>Spermatophyta</taxon>
        <taxon>Magnoliopsida</taxon>
        <taxon>eudicotyledons</taxon>
        <taxon>Gunneridae</taxon>
        <taxon>Pentapetalae</taxon>
        <taxon>Dilleniales</taxon>
        <taxon>Dilleniaceae</taxon>
        <taxon>Dillenia</taxon>
    </lineage>
</organism>
<dbReference type="InterPro" id="IPR031127">
    <property type="entry name" value="E3_UB_ligase_RBR"/>
</dbReference>
<dbReference type="CDD" id="cd22582">
    <property type="entry name" value="BRcat_RBR_unk"/>
    <property type="match status" value="1"/>
</dbReference>
<feature type="domain" description="RING-type" evidence="15">
    <location>
        <begin position="124"/>
        <end position="172"/>
    </location>
</feature>
<dbReference type="InterPro" id="IPR013083">
    <property type="entry name" value="Znf_RING/FYVE/PHD"/>
</dbReference>
<comment type="caution">
    <text evidence="17">The sequence shown here is derived from an EMBL/GenBank/DDBJ whole genome shotgun (WGS) entry which is preliminary data.</text>
</comment>
<dbReference type="GO" id="GO:0016567">
    <property type="term" value="P:protein ubiquitination"/>
    <property type="evidence" value="ECO:0007669"/>
    <property type="project" value="InterPro"/>
</dbReference>
<dbReference type="EC" id="2.3.2.31" evidence="5"/>
<dbReference type="Proteomes" id="UP001370490">
    <property type="component" value="Unassembled WGS sequence"/>
</dbReference>
<evidence type="ECO:0000256" key="2">
    <source>
        <dbReference type="ARBA" id="ARBA00001947"/>
    </source>
</evidence>
<evidence type="ECO:0000256" key="4">
    <source>
        <dbReference type="ARBA" id="ARBA00005884"/>
    </source>
</evidence>
<dbReference type="Gene3D" id="1.20.120.1750">
    <property type="match status" value="1"/>
</dbReference>
<dbReference type="Gene3D" id="3.30.40.10">
    <property type="entry name" value="Zinc/RING finger domain, C3HC4 (zinc finger)"/>
    <property type="match status" value="1"/>
</dbReference>
<evidence type="ECO:0000259" key="15">
    <source>
        <dbReference type="PROSITE" id="PS50089"/>
    </source>
</evidence>
<comment type="cofactor">
    <cofactor evidence="2">
        <name>Zn(2+)</name>
        <dbReference type="ChEBI" id="CHEBI:29105"/>
    </cofactor>
</comment>
<feature type="domain" description="RING-type" evidence="16">
    <location>
        <begin position="120"/>
        <end position="346"/>
    </location>
</feature>
<evidence type="ECO:0000256" key="5">
    <source>
        <dbReference type="ARBA" id="ARBA00012251"/>
    </source>
</evidence>
<dbReference type="GO" id="GO:0008270">
    <property type="term" value="F:zinc ion binding"/>
    <property type="evidence" value="ECO:0007669"/>
    <property type="project" value="UniProtKB-KW"/>
</dbReference>
<dbReference type="PROSITE" id="PS50089">
    <property type="entry name" value="ZF_RING_2"/>
    <property type="match status" value="1"/>
</dbReference>
<keyword evidence="18" id="KW-1185">Reference proteome</keyword>
<evidence type="ECO:0000256" key="10">
    <source>
        <dbReference type="ARBA" id="ARBA00022786"/>
    </source>
</evidence>
<protein>
    <recommendedName>
        <fullName evidence="5">RBR-type E3 ubiquitin transferase</fullName>
        <ecNumber evidence="5">2.3.2.31</ecNumber>
    </recommendedName>
</protein>
<keyword evidence="11" id="KW-0862">Zinc</keyword>
<dbReference type="GO" id="GO:0061630">
    <property type="term" value="F:ubiquitin protein ligase activity"/>
    <property type="evidence" value="ECO:0007669"/>
    <property type="project" value="UniProtKB-EC"/>
</dbReference>
<dbReference type="InterPro" id="IPR044066">
    <property type="entry name" value="TRIAD_supradom"/>
</dbReference>
<evidence type="ECO:0000313" key="18">
    <source>
        <dbReference type="Proteomes" id="UP001370490"/>
    </source>
</evidence>
<dbReference type="InterPro" id="IPR017907">
    <property type="entry name" value="Znf_RING_CS"/>
</dbReference>
<dbReference type="AlphaFoldDB" id="A0AAN8YT94"/>